<dbReference type="OrthoDB" id="125364at2759"/>
<keyword evidence="2" id="KW-0479">Metal-binding</keyword>
<evidence type="ECO:0000256" key="2">
    <source>
        <dbReference type="ARBA" id="ARBA00022723"/>
    </source>
</evidence>
<dbReference type="InterPro" id="IPR027806">
    <property type="entry name" value="HARBI1_dom"/>
</dbReference>
<dbReference type="EMBL" id="KI913955">
    <property type="protein sequence ID" value="ETW07079.1"/>
    <property type="molecule type" value="Genomic_DNA"/>
</dbReference>
<proteinExistence type="predicted"/>
<protein>
    <recommendedName>
        <fullName evidence="3">DDE Tnp4 domain-containing protein</fullName>
    </recommendedName>
</protein>
<comment type="cofactor">
    <cofactor evidence="1">
        <name>a divalent metal cation</name>
        <dbReference type="ChEBI" id="CHEBI:60240"/>
    </cofactor>
</comment>
<evidence type="ECO:0000259" key="3">
    <source>
        <dbReference type="Pfam" id="PF13359"/>
    </source>
</evidence>
<sequence length="218" mass="25203">MVEFKPFYSQKHHMYGLKVEVSVLPIGLAINCSRHHGGNTADITIFKENMDFHIVASKKQPNEASLPDNGPLHTEYKDQWAILTDKGYQGIPEFSRGINPTKKQPNKLLTREEEATNAATSADRVIVENFFGRLYVLWGICANKYRWCRTCPKTNLHVKRNTMRSNDREHYRCQNRLNHIVVSTRSKRKGVKRNHAVDAECVLKQAIIVDSRMRQVRK</sequence>
<dbReference type="GeneID" id="20080202"/>
<dbReference type="Pfam" id="PF13359">
    <property type="entry name" value="DDE_Tnp_4"/>
    <property type="match status" value="1"/>
</dbReference>
<dbReference type="RefSeq" id="XP_008865154.1">
    <property type="nucleotide sequence ID" value="XM_008866932.1"/>
</dbReference>
<reference evidence="4" key="1">
    <citation type="submission" date="2013-12" db="EMBL/GenBank/DDBJ databases">
        <title>The Genome Sequence of Aphanomyces invadans NJM9701.</title>
        <authorList>
            <consortium name="The Broad Institute Genomics Platform"/>
            <person name="Russ C."/>
            <person name="Tyler B."/>
            <person name="van West P."/>
            <person name="Dieguez-Uribeondo J."/>
            <person name="Young S.K."/>
            <person name="Zeng Q."/>
            <person name="Gargeya S."/>
            <person name="Fitzgerald M."/>
            <person name="Abouelleil A."/>
            <person name="Alvarado L."/>
            <person name="Chapman S.B."/>
            <person name="Gainer-Dewar J."/>
            <person name="Goldberg J."/>
            <person name="Griggs A."/>
            <person name="Gujja S."/>
            <person name="Hansen M."/>
            <person name="Howarth C."/>
            <person name="Imamovic A."/>
            <person name="Ireland A."/>
            <person name="Larimer J."/>
            <person name="McCowan C."/>
            <person name="Murphy C."/>
            <person name="Pearson M."/>
            <person name="Poon T.W."/>
            <person name="Priest M."/>
            <person name="Roberts A."/>
            <person name="Saif S."/>
            <person name="Shea T."/>
            <person name="Sykes S."/>
            <person name="Wortman J."/>
            <person name="Nusbaum C."/>
            <person name="Birren B."/>
        </authorList>
    </citation>
    <scope>NUCLEOTIDE SEQUENCE [LARGE SCALE GENOMIC DNA]</scope>
    <source>
        <strain evidence="4">NJM9701</strain>
    </source>
</reference>
<feature type="domain" description="DDE Tnp4" evidence="3">
    <location>
        <begin position="5"/>
        <end position="144"/>
    </location>
</feature>
<organism evidence="4">
    <name type="scientific">Aphanomyces invadans</name>
    <dbReference type="NCBI Taxonomy" id="157072"/>
    <lineage>
        <taxon>Eukaryota</taxon>
        <taxon>Sar</taxon>
        <taxon>Stramenopiles</taxon>
        <taxon>Oomycota</taxon>
        <taxon>Saprolegniomycetes</taxon>
        <taxon>Saprolegniales</taxon>
        <taxon>Verrucalvaceae</taxon>
        <taxon>Aphanomyces</taxon>
    </lineage>
</organism>
<dbReference type="AlphaFoldDB" id="A0A024UL98"/>
<dbReference type="VEuPathDB" id="FungiDB:H310_03152"/>
<accession>A0A024UL98</accession>
<dbReference type="GO" id="GO:0046872">
    <property type="term" value="F:metal ion binding"/>
    <property type="evidence" value="ECO:0007669"/>
    <property type="project" value="UniProtKB-KW"/>
</dbReference>
<gene>
    <name evidence="4" type="ORF">H310_03152</name>
</gene>
<evidence type="ECO:0000313" key="4">
    <source>
        <dbReference type="EMBL" id="ETW07079.1"/>
    </source>
</evidence>
<name>A0A024UL98_9STRA</name>
<evidence type="ECO:0000256" key="1">
    <source>
        <dbReference type="ARBA" id="ARBA00001968"/>
    </source>
</evidence>